<dbReference type="InterPro" id="IPR013103">
    <property type="entry name" value="RVT_2"/>
</dbReference>
<dbReference type="Pfam" id="PF13976">
    <property type="entry name" value="gag_pre-integrs"/>
    <property type="match status" value="1"/>
</dbReference>
<dbReference type="PANTHER" id="PTHR42648">
    <property type="entry name" value="TRANSPOSASE, PUTATIVE-RELATED"/>
    <property type="match status" value="1"/>
</dbReference>
<sequence>MGQGYEDHLVTQETDIPEVDRVQWRKIDVQLCSVLWQSVDPRILLHLQAIKLVLNFGLRPKDYTRMISSGFIRWLLLLSISANRTWNLSTYIGQIASLKEQFLTVMPLTPDVGAQQTQLDKFFMVLTLIGLRPDLEPIRDQILGSSSVPSLDDVFARLLRISSTQTLPSDSASDSSVLVSQTTSRGGRSGTRGRGQRPHCTYCNKLGHTRDRCYQLHGRPPRTAHMAQSSDSPLPQPPSSSASQTSQASIASVAQPGNASACLTHTSSLGPWILDSGASDHLSGNKDLFSSITTTSDLPTVTLANGSQTVAKGIGLALPLPSLPLTSVLYTPECPFNLISISKITRTLNCSITFSDKFVTLQDRSTGKTIGIGRESQGLYHLTSDSSPAVCISTDAPLLIHNRLGHPSLSKFQKMVPRFSTLSSLPCESCQLGKHTRVSFPKRLNNRAKSPFELVHTDVWGPCRTASTLGFQYFVTFIDDYSRCTWLFLMKNRAELFSIFQKFYTEIQTQFNISIRSSCAHTPQQNGVAERKNRHLVETARTLLLHSHVPFRFWGDAVLTACYLINRMPSSVLHDQIPHSLLFPDQPLYFLPPRVFGCTCFVHILTPGQDKLSAKAMKCLFLGYSRLQKGYRCYSLETHLLPIPIVSPPDAMPPRPLQVYHRRPRVVAPLPFPEAPADSLPIPSASPAPALPSPNDLPIAVRKAPMKLFPIQAGDRQWWMKWLLCTLMALGILLFYPLVNLQLVVGVYAVKVGPDGQIASVRLLLSMAAMCSWPLYQLDIKNAFLHGDLAEEVYMEQPPGFVAQGESGLVCRLRRSLYGLKQSPRAWFSRFSSVVQEFGMLRSTADHSVFYHHNSLGQCIYLVVYVDDIVITGSDQDGIQKLKQHLFTHFQTKDLGKLKYFLGIEIAQSSSGVVLSQRKYALDILEETGMLDCKPVDTPMDPNVKLVPGQGEPLGDPGRYRRLVGKLNYLTITRPDISFPVSVVSQFLQSPCDSHWDAVIRFFDISKVHQAKVYCTRTEVILKLLVTQMQIGLAHPQIDVPPLVEIWKDEQMKLICDNQAALHIASNPVFHERTKHIEVDCHFIREKIASGCVATSFVNSNDQLADIFTKSLRGPRIKYICNKLGAYDVYAPA</sequence>
<gene>
    <name evidence="7" type="primary">RE1_3042</name>
    <name evidence="7" type="ORF">CK203_088064</name>
</gene>
<dbReference type="InterPro" id="IPR036397">
    <property type="entry name" value="RNaseH_sf"/>
</dbReference>
<evidence type="ECO:0000256" key="2">
    <source>
        <dbReference type="ARBA" id="ARBA00022723"/>
    </source>
</evidence>
<proteinExistence type="predicted"/>
<dbReference type="Pfam" id="PF07727">
    <property type="entry name" value="RVT_2"/>
    <property type="match status" value="1"/>
</dbReference>
<evidence type="ECO:0000259" key="6">
    <source>
        <dbReference type="PROSITE" id="PS50994"/>
    </source>
</evidence>
<feature type="region of interest" description="Disordered" evidence="5">
    <location>
        <begin position="166"/>
        <end position="199"/>
    </location>
</feature>
<evidence type="ECO:0000256" key="3">
    <source>
        <dbReference type="ARBA" id="ARBA00022750"/>
    </source>
</evidence>
<dbReference type="GO" id="GO:0015074">
    <property type="term" value="P:DNA integration"/>
    <property type="evidence" value="ECO:0007669"/>
    <property type="project" value="InterPro"/>
</dbReference>
<organism evidence="7 8">
    <name type="scientific">Vitis vinifera</name>
    <name type="common">Grape</name>
    <dbReference type="NCBI Taxonomy" id="29760"/>
    <lineage>
        <taxon>Eukaryota</taxon>
        <taxon>Viridiplantae</taxon>
        <taxon>Streptophyta</taxon>
        <taxon>Embryophyta</taxon>
        <taxon>Tracheophyta</taxon>
        <taxon>Spermatophyta</taxon>
        <taxon>Magnoliopsida</taxon>
        <taxon>eudicotyledons</taxon>
        <taxon>Gunneridae</taxon>
        <taxon>Pentapetalae</taxon>
        <taxon>rosids</taxon>
        <taxon>Vitales</taxon>
        <taxon>Vitaceae</taxon>
        <taxon>Viteae</taxon>
        <taxon>Vitis</taxon>
    </lineage>
</organism>
<dbReference type="GO" id="GO:0046872">
    <property type="term" value="F:metal ion binding"/>
    <property type="evidence" value="ECO:0007669"/>
    <property type="project" value="UniProtKB-KW"/>
</dbReference>
<dbReference type="InterPro" id="IPR043502">
    <property type="entry name" value="DNA/RNA_pol_sf"/>
</dbReference>
<keyword evidence="4" id="KW-0378">Hydrolase</keyword>
<evidence type="ECO:0000313" key="7">
    <source>
        <dbReference type="EMBL" id="RVW32883.1"/>
    </source>
</evidence>
<keyword evidence="2" id="KW-0479">Metal-binding</keyword>
<dbReference type="CDD" id="cd09272">
    <property type="entry name" value="RNase_HI_RT_Ty1"/>
    <property type="match status" value="1"/>
</dbReference>
<evidence type="ECO:0000256" key="5">
    <source>
        <dbReference type="SAM" id="MobiDB-lite"/>
    </source>
</evidence>
<feature type="region of interest" description="Disordered" evidence="5">
    <location>
        <begin position="214"/>
        <end position="250"/>
    </location>
</feature>
<dbReference type="EMBL" id="QGNW01001702">
    <property type="protein sequence ID" value="RVW32883.1"/>
    <property type="molecule type" value="Genomic_DNA"/>
</dbReference>
<dbReference type="InterPro" id="IPR054722">
    <property type="entry name" value="PolX-like_BBD"/>
</dbReference>
<dbReference type="Proteomes" id="UP000288805">
    <property type="component" value="Unassembled WGS sequence"/>
</dbReference>
<dbReference type="SUPFAM" id="SSF56672">
    <property type="entry name" value="DNA/RNA polymerases"/>
    <property type="match status" value="1"/>
</dbReference>
<comment type="caution">
    <text evidence="7">The sequence shown here is derived from an EMBL/GenBank/DDBJ whole genome shotgun (WGS) entry which is preliminary data.</text>
</comment>
<dbReference type="SUPFAM" id="SSF53098">
    <property type="entry name" value="Ribonuclease H-like"/>
    <property type="match status" value="1"/>
</dbReference>
<feature type="compositionally biased region" description="Low complexity" evidence="5">
    <location>
        <begin position="227"/>
        <end position="250"/>
    </location>
</feature>
<keyword evidence="1" id="KW-0645">Protease</keyword>
<name>A0A438DBQ4_VITVI</name>
<evidence type="ECO:0000313" key="8">
    <source>
        <dbReference type="Proteomes" id="UP000288805"/>
    </source>
</evidence>
<dbReference type="GO" id="GO:0003676">
    <property type="term" value="F:nucleic acid binding"/>
    <property type="evidence" value="ECO:0007669"/>
    <property type="project" value="InterPro"/>
</dbReference>
<dbReference type="PROSITE" id="PS50994">
    <property type="entry name" value="INTEGRASE"/>
    <property type="match status" value="1"/>
</dbReference>
<dbReference type="GO" id="GO:0006508">
    <property type="term" value="P:proteolysis"/>
    <property type="evidence" value="ECO:0007669"/>
    <property type="project" value="UniProtKB-KW"/>
</dbReference>
<dbReference type="Pfam" id="PF25597">
    <property type="entry name" value="SH3_retrovirus"/>
    <property type="match status" value="1"/>
</dbReference>
<dbReference type="PANTHER" id="PTHR42648:SF22">
    <property type="entry name" value="REVERSE TRANSCRIPTASE TY1_COPIA-TYPE DOMAIN-CONTAINING PROTEIN"/>
    <property type="match status" value="1"/>
</dbReference>
<dbReference type="Pfam" id="PF22936">
    <property type="entry name" value="Pol_BBD"/>
    <property type="match status" value="1"/>
</dbReference>
<dbReference type="InterPro" id="IPR012337">
    <property type="entry name" value="RNaseH-like_sf"/>
</dbReference>
<dbReference type="Gene3D" id="3.30.420.10">
    <property type="entry name" value="Ribonuclease H-like superfamily/Ribonuclease H"/>
    <property type="match status" value="1"/>
</dbReference>
<keyword evidence="3" id="KW-0064">Aspartyl protease</keyword>
<dbReference type="InterPro" id="IPR039537">
    <property type="entry name" value="Retrotran_Ty1/copia-like"/>
</dbReference>
<dbReference type="InterPro" id="IPR057670">
    <property type="entry name" value="SH3_retrovirus"/>
</dbReference>
<evidence type="ECO:0000256" key="1">
    <source>
        <dbReference type="ARBA" id="ARBA00022670"/>
    </source>
</evidence>
<dbReference type="InterPro" id="IPR001584">
    <property type="entry name" value="Integrase_cat-core"/>
</dbReference>
<dbReference type="InterPro" id="IPR025724">
    <property type="entry name" value="GAG-pre-integrase_dom"/>
</dbReference>
<feature type="domain" description="Integrase catalytic" evidence="6">
    <location>
        <begin position="489"/>
        <end position="586"/>
    </location>
</feature>
<evidence type="ECO:0000256" key="4">
    <source>
        <dbReference type="ARBA" id="ARBA00022801"/>
    </source>
</evidence>
<reference evidence="7 8" key="1">
    <citation type="journal article" date="2018" name="PLoS Genet.">
        <title>Population sequencing reveals clonal diversity and ancestral inbreeding in the grapevine cultivar Chardonnay.</title>
        <authorList>
            <person name="Roach M.J."/>
            <person name="Johnson D.L."/>
            <person name="Bohlmann J."/>
            <person name="van Vuuren H.J."/>
            <person name="Jones S.J."/>
            <person name="Pretorius I.S."/>
            <person name="Schmidt S.A."/>
            <person name="Borneman A.R."/>
        </authorList>
    </citation>
    <scope>NUCLEOTIDE SEQUENCE [LARGE SCALE GENOMIC DNA]</scope>
    <source>
        <strain evidence="8">cv. Chardonnay</strain>
        <tissue evidence="7">Leaf</tissue>
    </source>
</reference>
<protein>
    <submittedName>
        <fullName evidence="7">Retrovirus-related Pol polyprotein from transposon RE1</fullName>
    </submittedName>
</protein>
<dbReference type="GO" id="GO:0004190">
    <property type="term" value="F:aspartic-type endopeptidase activity"/>
    <property type="evidence" value="ECO:0007669"/>
    <property type="project" value="UniProtKB-KW"/>
</dbReference>
<feature type="compositionally biased region" description="Low complexity" evidence="5">
    <location>
        <begin position="169"/>
        <end position="186"/>
    </location>
</feature>
<dbReference type="AlphaFoldDB" id="A0A438DBQ4"/>
<accession>A0A438DBQ4</accession>